<accession>A0A1V9X3U7</accession>
<evidence type="ECO:0000256" key="1">
    <source>
        <dbReference type="SAM" id="MobiDB-lite"/>
    </source>
</evidence>
<evidence type="ECO:0000313" key="3">
    <source>
        <dbReference type="Proteomes" id="UP000192247"/>
    </source>
</evidence>
<sequence length="69" mass="7897">MESQPEVDETRRKQKATKATAVTMRTHLLAAHRRTAKSPHRRNGRKLMGQRRSRPSTVTRGANIIPPLR</sequence>
<dbReference type="AlphaFoldDB" id="A0A1V9X3U7"/>
<feature type="compositionally biased region" description="Basic residues" evidence="1">
    <location>
        <begin position="30"/>
        <end position="54"/>
    </location>
</feature>
<gene>
    <name evidence="2" type="ORF">BIW11_02079</name>
</gene>
<proteinExistence type="predicted"/>
<reference evidence="2 3" key="1">
    <citation type="journal article" date="2017" name="Gigascience">
        <title>Draft genome of the honey bee ectoparasitic mite, Tropilaelaps mercedesae, is shaped by the parasitic life history.</title>
        <authorList>
            <person name="Dong X."/>
            <person name="Armstrong S.D."/>
            <person name="Xia D."/>
            <person name="Makepeace B.L."/>
            <person name="Darby A.C."/>
            <person name="Kadowaki T."/>
        </authorList>
    </citation>
    <scope>NUCLEOTIDE SEQUENCE [LARGE SCALE GENOMIC DNA]</scope>
    <source>
        <strain evidence="2">Wuxi-XJTLU</strain>
    </source>
</reference>
<dbReference type="Proteomes" id="UP000192247">
    <property type="component" value="Unassembled WGS sequence"/>
</dbReference>
<keyword evidence="3" id="KW-1185">Reference proteome</keyword>
<name>A0A1V9X3U7_9ACAR</name>
<dbReference type="EMBL" id="MNPL01026227">
    <property type="protein sequence ID" value="OQR68076.1"/>
    <property type="molecule type" value="Genomic_DNA"/>
</dbReference>
<comment type="caution">
    <text evidence="2">The sequence shown here is derived from an EMBL/GenBank/DDBJ whole genome shotgun (WGS) entry which is preliminary data.</text>
</comment>
<feature type="region of interest" description="Disordered" evidence="1">
    <location>
        <begin position="30"/>
        <end position="69"/>
    </location>
</feature>
<organism evidence="2 3">
    <name type="scientific">Tropilaelaps mercedesae</name>
    <dbReference type="NCBI Taxonomy" id="418985"/>
    <lineage>
        <taxon>Eukaryota</taxon>
        <taxon>Metazoa</taxon>
        <taxon>Ecdysozoa</taxon>
        <taxon>Arthropoda</taxon>
        <taxon>Chelicerata</taxon>
        <taxon>Arachnida</taxon>
        <taxon>Acari</taxon>
        <taxon>Parasitiformes</taxon>
        <taxon>Mesostigmata</taxon>
        <taxon>Gamasina</taxon>
        <taxon>Dermanyssoidea</taxon>
        <taxon>Laelapidae</taxon>
        <taxon>Tropilaelaps</taxon>
    </lineage>
</organism>
<protein>
    <submittedName>
        <fullName evidence="2">Uncharacterized protein</fullName>
    </submittedName>
</protein>
<evidence type="ECO:0000313" key="2">
    <source>
        <dbReference type="EMBL" id="OQR68076.1"/>
    </source>
</evidence>
<dbReference type="InParanoid" id="A0A1V9X3U7"/>